<feature type="region of interest" description="Disordered" evidence="1">
    <location>
        <begin position="275"/>
        <end position="294"/>
    </location>
</feature>
<dbReference type="PANTHER" id="PTHR33490:SF7">
    <property type="entry name" value="BLR2979 PROTEIN"/>
    <property type="match status" value="1"/>
</dbReference>
<dbReference type="PANTHER" id="PTHR33490">
    <property type="entry name" value="BLR5614 PROTEIN-RELATED"/>
    <property type="match status" value="1"/>
</dbReference>
<dbReference type="EMBL" id="JAPDFL010000001">
    <property type="protein sequence ID" value="MCW1933929.1"/>
    <property type="molecule type" value="Genomic_DNA"/>
</dbReference>
<accession>A0ABT3H255</accession>
<dbReference type="RefSeq" id="WP_264506797.1">
    <property type="nucleotide sequence ID" value="NZ_JAPDFL010000001.1"/>
</dbReference>
<comment type="caution">
    <text evidence="3">The sequence shown here is derived from an EMBL/GenBank/DDBJ whole genome shotgun (WGS) entry which is preliminary data.</text>
</comment>
<organism evidence="3 4">
    <name type="scientific">Pararhodobacter zhoushanensis</name>
    <dbReference type="NCBI Taxonomy" id="2479545"/>
    <lineage>
        <taxon>Bacteria</taxon>
        <taxon>Pseudomonadati</taxon>
        <taxon>Pseudomonadota</taxon>
        <taxon>Alphaproteobacteria</taxon>
        <taxon>Rhodobacterales</taxon>
        <taxon>Paracoccaceae</taxon>
        <taxon>Pararhodobacter</taxon>
    </lineage>
</organism>
<evidence type="ECO:0000256" key="1">
    <source>
        <dbReference type="SAM" id="MobiDB-lite"/>
    </source>
</evidence>
<proteinExistence type="predicted"/>
<dbReference type="Pfam" id="PF08379">
    <property type="entry name" value="Bact_transglu_N"/>
    <property type="match status" value="1"/>
</dbReference>
<dbReference type="SMART" id="SM00460">
    <property type="entry name" value="TGc"/>
    <property type="match status" value="1"/>
</dbReference>
<protein>
    <submittedName>
        <fullName evidence="3">Transglutaminase family protein</fullName>
    </submittedName>
</protein>
<dbReference type="Pfam" id="PF01841">
    <property type="entry name" value="Transglut_core"/>
    <property type="match status" value="1"/>
</dbReference>
<dbReference type="Proteomes" id="UP001208938">
    <property type="component" value="Unassembled WGS sequence"/>
</dbReference>
<dbReference type="InterPro" id="IPR002931">
    <property type="entry name" value="Transglutaminase-like"/>
</dbReference>
<gene>
    <name evidence="3" type="ORF">OKW52_17115</name>
</gene>
<keyword evidence="4" id="KW-1185">Reference proteome</keyword>
<sequence length="294" mass="31715">MIYDIALTIDYDYAAPSDRSRTLVRLMAPSLPGEQQVLSQRLTLEPRPDEQREMKDFFGNATTTAVWHRPIEALALTLALKVERLAPVEGADLSPLLRDLDDALAGCTDLGPDSPHHFRGPSARVPEVSEISAFARKAVGKGMTTRQAIETLGGALHRAMAFDAEATSVETGPAEAFAQRSGVCQDFAHVMIAGLRALGIPAGYVSGFLRTLPPPGEPRLEGADAMHAWVRAWAGPVTGWIEFDPTNDQPAGVDYITVARGRDYRDVSPVMGVMRTTGGQDSRHSVDVVPADES</sequence>
<feature type="domain" description="Transglutaminase-like" evidence="2">
    <location>
        <begin position="176"/>
        <end position="247"/>
    </location>
</feature>
<reference evidence="3 4" key="1">
    <citation type="submission" date="2022-10" db="EMBL/GenBank/DDBJ databases">
        <title>Pararhodobacter sp. nov., isolated from marine algae.</title>
        <authorList>
            <person name="Choi B.J."/>
            <person name="Kim J.M."/>
            <person name="Lee J.K."/>
            <person name="Choi D.G."/>
            <person name="Jeon C.O."/>
        </authorList>
    </citation>
    <scope>NUCLEOTIDE SEQUENCE [LARGE SCALE GENOMIC DNA]</scope>
    <source>
        <strain evidence="3 4">ZQ420</strain>
    </source>
</reference>
<dbReference type="SUPFAM" id="SSF54001">
    <property type="entry name" value="Cysteine proteinases"/>
    <property type="match status" value="1"/>
</dbReference>
<name>A0ABT3H255_9RHOB</name>
<evidence type="ECO:0000259" key="2">
    <source>
        <dbReference type="SMART" id="SM00460"/>
    </source>
</evidence>
<dbReference type="InterPro" id="IPR038765">
    <property type="entry name" value="Papain-like_cys_pep_sf"/>
</dbReference>
<dbReference type="InterPro" id="IPR013589">
    <property type="entry name" value="Bac_transglu_N"/>
</dbReference>
<evidence type="ECO:0000313" key="3">
    <source>
        <dbReference type="EMBL" id="MCW1933929.1"/>
    </source>
</evidence>
<evidence type="ECO:0000313" key="4">
    <source>
        <dbReference type="Proteomes" id="UP001208938"/>
    </source>
</evidence>
<dbReference type="Gene3D" id="3.10.620.30">
    <property type="match status" value="1"/>
</dbReference>